<comment type="similarity">
    <text evidence="6 7">Belongs to the LptC family.</text>
</comment>
<dbReference type="PIRSF" id="PIRSF028513">
    <property type="entry name" value="LptC"/>
    <property type="match status" value="1"/>
</dbReference>
<comment type="caution">
    <text evidence="8">The sequence shown here is derived from an EMBL/GenBank/DDBJ whole genome shotgun (WGS) entry which is preliminary data.</text>
</comment>
<dbReference type="EMBL" id="JABURY010000003">
    <property type="protein sequence ID" value="MBC9129822.1"/>
    <property type="molecule type" value="Genomic_DNA"/>
</dbReference>
<keyword evidence="5 6" id="KW-0472">Membrane</keyword>
<evidence type="ECO:0000256" key="6">
    <source>
        <dbReference type="HAMAP-Rule" id="MF_01915"/>
    </source>
</evidence>
<proteinExistence type="inferred from homology"/>
<keyword evidence="4 6" id="KW-1133">Transmembrane helix</keyword>
<dbReference type="InterPro" id="IPR052363">
    <property type="entry name" value="LPS_export_LptC"/>
</dbReference>
<sequence length="195" mass="22133">MMTKRNLLYILLIILVIGLYFYNNDTSDNTVIPSIDLSSQPLYQSDKMTTLLYDPFGNLSYKMSASKVKYFENSGKTLFEAPNITSYNRENIATWRIKANNATLMGNKILYLNDNVRLINQLPDAQLEKIITDNVKIDLKTQIVTSDDPVTIEGPAFISKGNRLFGNLRNKTADILENVKTYYNANAKSVENTIN</sequence>
<keyword evidence="3 6" id="KW-0812">Transmembrane</keyword>
<evidence type="ECO:0000256" key="7">
    <source>
        <dbReference type="PIRNR" id="PIRNR028513"/>
    </source>
</evidence>
<dbReference type="Pfam" id="PF06835">
    <property type="entry name" value="LptC"/>
    <property type="match status" value="1"/>
</dbReference>
<comment type="subunit">
    <text evidence="6">Component of the lipopolysaccharide transport and assembly complex. Interacts with LptA and the LptBFG transporter complex.</text>
</comment>
<dbReference type="RefSeq" id="WP_187754280.1">
    <property type="nucleotide sequence ID" value="NZ_JABURY010000003.1"/>
</dbReference>
<dbReference type="InterPro" id="IPR026265">
    <property type="entry name" value="LptC"/>
</dbReference>
<comment type="subcellular location">
    <subcellularLocation>
        <location evidence="6">Cell inner membrane</location>
        <topology evidence="6">Single-pass membrane protein</topology>
    </subcellularLocation>
</comment>
<evidence type="ECO:0000256" key="4">
    <source>
        <dbReference type="ARBA" id="ARBA00022989"/>
    </source>
</evidence>
<evidence type="ECO:0000256" key="2">
    <source>
        <dbReference type="ARBA" id="ARBA00022519"/>
    </source>
</evidence>
<keyword evidence="1 6" id="KW-1003">Cell membrane</keyword>
<organism evidence="8 9">
    <name type="scientific">Frischella japonica</name>
    <dbReference type="NCBI Taxonomy" id="2741544"/>
    <lineage>
        <taxon>Bacteria</taxon>
        <taxon>Pseudomonadati</taxon>
        <taxon>Pseudomonadota</taxon>
        <taxon>Gammaproteobacteria</taxon>
        <taxon>Orbales</taxon>
        <taxon>Orbaceae</taxon>
        <taxon>Frischella</taxon>
    </lineage>
</organism>
<protein>
    <recommendedName>
        <fullName evidence="6 7">Lipopolysaccharide export system protein LptC</fullName>
    </recommendedName>
</protein>
<evidence type="ECO:0000256" key="5">
    <source>
        <dbReference type="ARBA" id="ARBA00023136"/>
    </source>
</evidence>
<dbReference type="HAMAP" id="MF_01915">
    <property type="entry name" value="LPS_assembly_LptC"/>
    <property type="match status" value="1"/>
</dbReference>
<dbReference type="InterPro" id="IPR010664">
    <property type="entry name" value="LipoPS_assembly_LptC-rel"/>
</dbReference>
<dbReference type="PANTHER" id="PTHR37481:SF1">
    <property type="entry name" value="LIPOPOLYSACCHARIDE EXPORT SYSTEM PROTEIN LPTC"/>
    <property type="match status" value="1"/>
</dbReference>
<name>A0ABR7QUE4_9GAMM</name>
<evidence type="ECO:0000256" key="1">
    <source>
        <dbReference type="ARBA" id="ARBA00022475"/>
    </source>
</evidence>
<accession>A0ABR7QUE4</accession>
<keyword evidence="9" id="KW-1185">Reference proteome</keyword>
<comment type="function">
    <text evidence="7">Required for the translocation of lipopolysaccharide (LPS) from the inner membrane to the outer membrane.</text>
</comment>
<reference evidence="8 9" key="1">
    <citation type="submission" date="2020-06" db="EMBL/GenBank/DDBJ databases">
        <title>Frischella cerana isolated from Apis cerana gut homogenate.</title>
        <authorList>
            <person name="Wolter L.A."/>
            <person name="Suenami S."/>
            <person name="Miyazaki R."/>
        </authorList>
    </citation>
    <scope>NUCLEOTIDE SEQUENCE [LARGE SCALE GENOMIC DNA]</scope>
    <source>
        <strain evidence="8 9">Ac13</strain>
    </source>
</reference>
<keyword evidence="2 6" id="KW-0997">Cell inner membrane</keyword>
<evidence type="ECO:0000313" key="9">
    <source>
        <dbReference type="Proteomes" id="UP000651208"/>
    </source>
</evidence>
<evidence type="ECO:0000256" key="3">
    <source>
        <dbReference type="ARBA" id="ARBA00022692"/>
    </source>
</evidence>
<feature type="transmembrane region" description="Helical" evidence="6">
    <location>
        <begin position="7"/>
        <end position="23"/>
    </location>
</feature>
<dbReference type="NCBIfam" id="TIGR04409">
    <property type="entry name" value="LptC_YrbK"/>
    <property type="match status" value="1"/>
</dbReference>
<gene>
    <name evidence="6 8" type="primary">lptC</name>
    <name evidence="8" type="ORF">FcAc13_00670</name>
</gene>
<dbReference type="PANTHER" id="PTHR37481">
    <property type="entry name" value="LIPOPOLYSACCHARIDE EXPORT SYSTEM PROTEIN LPTC"/>
    <property type="match status" value="1"/>
</dbReference>
<dbReference type="Gene3D" id="2.60.450.10">
    <property type="entry name" value="Lipopolysaccharide (LPS) transport protein A like domain"/>
    <property type="match status" value="1"/>
</dbReference>
<evidence type="ECO:0000313" key="8">
    <source>
        <dbReference type="EMBL" id="MBC9129822.1"/>
    </source>
</evidence>
<dbReference type="Proteomes" id="UP000651208">
    <property type="component" value="Unassembled WGS sequence"/>
</dbReference>
<comment type="function">
    <text evidence="6">Involved in the assembly of lipopolysaccharide (LPS). Required for the translocation of LPS from the inner membrane to the outer membrane. Facilitates the transfer of LPS from the inner membrane to the periplasmic protein LptA. Could be a docking site for LptA.</text>
</comment>